<sequence>MGEAKSNKNYSAENNLKNVDLINCATQPAGGCVFKADNADEFLHLQNTVDDTFPLGDAFETQLVNLAGETQVLDDVGETQVLDDVGETQILDHVGETQVLDHDGETQLLDHPDCMEEIMHTQLVDECNVQDGAGSDNEGTDITQVLCETRELSDHDSYQSECDCPVNKENKIDIDPCEQGDDVCKTPADALSNEENHSGSGHGGFTSLRVASIRASGLAARMRASRGTNGKSRSSKSEDSSLDHQPVLQDGIPLMRNSPESGREINDVHILEEYNEDGKESMNENRFKVGSTTVRKLFKDDRIEDVRQSHAGQKNIDDTAKSSLVSENCLAGISYADSQEPGELSQANALEVVDRFLMLNVDEYEKEFDIRTASKKKSEVVSSAKGTRRLAASVSLKSMDGEHGIYDWDDNCEDEGGGEFFLKKKELFFDDGGPKHRPFTELRKSRNHGNKEQQFDNNKKLAGLVCSDSKLMSHKLRAEGESLKHKKGNFTKNLAMNLSEQLNVASGDDDNDANKDTLDVVSVGPDTQMAAEAMETLCFELHLADGNGNGSKQGAQNMRNDTCKNQASNRTTHREQDFSRKRTRSSNAGAVTRQTKSTKRISAKLNNAVLGKVDRRWAETRDDVASCGKVCSSTLAPKIVEQKKVRRTRKRSSIEIDGCLSTESADRMCQKKCCLQEQLGSITPVAHRTRKCTDLNRSKVVGIYSVDSREEMNDLISGHVLRRRRTANSRGKSAKLGSIEKLGELRSIGDKHSDTKCSGTSGASGTDALGYLRGGRTRLKFPIVEQAADAQCSARLKRPVTDATSRNNAADCNFVHMTERATPDNGVKAKTSKPSDGKSDTEIRRSAEEANGNVEMSPRERNPISASASSSPATCIRPINNASPICMGEEYHKQSCRKNLSKLSLMKEINSLISSAPRSSSPMKDSRKRRDVTNVRVLFSQHLDSDVIKQQQKILARLGASFTSSVSDATHFVADEFVRTRNMLEAIAFGKPVATHLWLECCGQASCLIDERNYILRDARKEKEFGFSMPVSLARACQHPLLQGQRVLVTQNTKPGKDILSSLVKAVHGLVIERVGRSVLKDEKLPDDLLILSCEEDYDICVPFLEKGAAIYSSELLLNGIVTQKLEYERLVTLHFDWSACMYFNLLEALILIFCVGRHRLFADNVKRTRSTIWVKKKNQYLPVTKCK</sequence>
<dbReference type="GO" id="GO:0006974">
    <property type="term" value="P:DNA damage response"/>
    <property type="evidence" value="ECO:0007669"/>
    <property type="project" value="UniProtKB-KW"/>
</dbReference>
<feature type="compositionally biased region" description="Polar residues" evidence="4">
    <location>
        <begin position="550"/>
        <end position="570"/>
    </location>
</feature>
<evidence type="ECO:0000256" key="3">
    <source>
        <dbReference type="ARBA" id="ARBA00023242"/>
    </source>
</evidence>
<keyword evidence="7" id="KW-1185">Reference proteome</keyword>
<dbReference type="AlphaFoldDB" id="A0A8S0TKH7"/>
<dbReference type="InterPro" id="IPR051579">
    <property type="entry name" value="DDR_Transcriptional_Reg"/>
</dbReference>
<comment type="subcellular location">
    <subcellularLocation>
        <location evidence="1">Nucleus</location>
    </subcellularLocation>
</comment>
<evidence type="ECO:0000256" key="4">
    <source>
        <dbReference type="SAM" id="MobiDB-lite"/>
    </source>
</evidence>
<dbReference type="Gramene" id="OE9A121489T6">
    <property type="protein sequence ID" value="OE9A121489C6"/>
    <property type="gene ID" value="OE9A121489"/>
</dbReference>
<evidence type="ECO:0000313" key="7">
    <source>
        <dbReference type="Proteomes" id="UP000594638"/>
    </source>
</evidence>
<dbReference type="InterPro" id="IPR036420">
    <property type="entry name" value="BRCT_dom_sf"/>
</dbReference>
<dbReference type="SUPFAM" id="SSF52113">
    <property type="entry name" value="BRCT domain"/>
    <property type="match status" value="1"/>
</dbReference>
<evidence type="ECO:0000259" key="5">
    <source>
        <dbReference type="PROSITE" id="PS50172"/>
    </source>
</evidence>
<dbReference type="GO" id="GO:0005634">
    <property type="term" value="C:nucleus"/>
    <property type="evidence" value="ECO:0007669"/>
    <property type="project" value="UniProtKB-SubCell"/>
</dbReference>
<dbReference type="SMART" id="SM00292">
    <property type="entry name" value="BRCT"/>
    <property type="match status" value="2"/>
</dbReference>
<dbReference type="PANTHER" id="PTHR23196">
    <property type="entry name" value="PAX TRANSCRIPTION ACTIVATION DOMAIN INTERACTING PROTEIN"/>
    <property type="match status" value="1"/>
</dbReference>
<dbReference type="Pfam" id="PF16589">
    <property type="entry name" value="BRCT_2"/>
    <property type="match status" value="1"/>
</dbReference>
<evidence type="ECO:0000256" key="2">
    <source>
        <dbReference type="ARBA" id="ARBA00022763"/>
    </source>
</evidence>
<evidence type="ECO:0000313" key="6">
    <source>
        <dbReference type="EMBL" id="CAA3005235.1"/>
    </source>
</evidence>
<dbReference type="CDD" id="cd18432">
    <property type="entry name" value="BRCT_PAXIP1_rpt6_like"/>
    <property type="match status" value="1"/>
</dbReference>
<dbReference type="EMBL" id="CACTIH010007243">
    <property type="protein sequence ID" value="CAA3005235.1"/>
    <property type="molecule type" value="Genomic_DNA"/>
</dbReference>
<keyword evidence="2" id="KW-0227">DNA damage</keyword>
<gene>
    <name evidence="6" type="ORF">OLEA9_A121489</name>
</gene>
<dbReference type="Pfam" id="PF16770">
    <property type="entry name" value="RTT107_BRCT_5"/>
    <property type="match status" value="1"/>
</dbReference>
<proteinExistence type="predicted"/>
<feature type="domain" description="BRCT" evidence="5">
    <location>
        <begin position="927"/>
        <end position="1016"/>
    </location>
</feature>
<reference evidence="6 7" key="1">
    <citation type="submission" date="2019-12" db="EMBL/GenBank/DDBJ databases">
        <authorList>
            <person name="Alioto T."/>
            <person name="Alioto T."/>
            <person name="Gomez Garrido J."/>
        </authorList>
    </citation>
    <scope>NUCLEOTIDE SEQUENCE [LARGE SCALE GENOMIC DNA]</scope>
</reference>
<feature type="compositionally biased region" description="Polar residues" evidence="4">
    <location>
        <begin position="585"/>
        <end position="595"/>
    </location>
</feature>
<dbReference type="PANTHER" id="PTHR23196:SF1">
    <property type="entry name" value="PAX-INTERACTING PROTEIN 1"/>
    <property type="match status" value="1"/>
</dbReference>
<feature type="compositionally biased region" description="Basic and acidic residues" evidence="4">
    <location>
        <begin position="833"/>
        <end position="848"/>
    </location>
</feature>
<dbReference type="PROSITE" id="PS50172">
    <property type="entry name" value="BRCT"/>
    <property type="match status" value="1"/>
</dbReference>
<keyword evidence="3" id="KW-0539">Nucleus</keyword>
<feature type="region of interest" description="Disordered" evidence="4">
    <location>
        <begin position="219"/>
        <end position="245"/>
    </location>
</feature>
<accession>A0A8S0TKH7</accession>
<protein>
    <recommendedName>
        <fullName evidence="5">BRCT domain-containing protein</fullName>
    </recommendedName>
</protein>
<dbReference type="Proteomes" id="UP000594638">
    <property type="component" value="Unassembled WGS sequence"/>
</dbReference>
<dbReference type="Gene3D" id="3.40.50.10190">
    <property type="entry name" value="BRCT domain"/>
    <property type="match status" value="2"/>
</dbReference>
<feature type="region of interest" description="Disordered" evidence="4">
    <location>
        <begin position="549"/>
        <end position="598"/>
    </location>
</feature>
<name>A0A8S0TKH7_OLEEU</name>
<comment type="caution">
    <text evidence="6">The sequence shown here is derived from an EMBL/GenBank/DDBJ whole genome shotgun (WGS) entry which is preliminary data.</text>
</comment>
<dbReference type="OrthoDB" id="342264at2759"/>
<feature type="region of interest" description="Disordered" evidence="4">
    <location>
        <begin position="823"/>
        <end position="872"/>
    </location>
</feature>
<dbReference type="InterPro" id="IPR001357">
    <property type="entry name" value="BRCT_dom"/>
</dbReference>
<organism evidence="6 7">
    <name type="scientific">Olea europaea subsp. europaea</name>
    <dbReference type="NCBI Taxonomy" id="158383"/>
    <lineage>
        <taxon>Eukaryota</taxon>
        <taxon>Viridiplantae</taxon>
        <taxon>Streptophyta</taxon>
        <taxon>Embryophyta</taxon>
        <taxon>Tracheophyta</taxon>
        <taxon>Spermatophyta</taxon>
        <taxon>Magnoliopsida</taxon>
        <taxon>eudicotyledons</taxon>
        <taxon>Gunneridae</taxon>
        <taxon>Pentapetalae</taxon>
        <taxon>asterids</taxon>
        <taxon>lamiids</taxon>
        <taxon>Lamiales</taxon>
        <taxon>Oleaceae</taxon>
        <taxon>Oleeae</taxon>
        <taxon>Olea</taxon>
    </lineage>
</organism>
<evidence type="ECO:0000256" key="1">
    <source>
        <dbReference type="ARBA" id="ARBA00004123"/>
    </source>
</evidence>
<dbReference type="CDD" id="cd17744">
    <property type="entry name" value="BRCT_MDC1_rpt1"/>
    <property type="match status" value="1"/>
</dbReference>